<dbReference type="GO" id="GO:0006695">
    <property type="term" value="P:cholesterol biosynthetic process"/>
    <property type="evidence" value="ECO:0007669"/>
    <property type="project" value="UniProtKB-KW"/>
</dbReference>
<keyword evidence="9" id="KW-0756">Sterol biosynthesis</keyword>
<dbReference type="EMBL" id="LR785924">
    <property type="protein sequence ID" value="CAB3255253.1"/>
    <property type="molecule type" value="mRNA"/>
</dbReference>
<keyword evidence="9" id="KW-0753">Steroid metabolism</keyword>
<gene>
    <name evidence="16" type="primary">Idi1</name>
</gene>
<dbReference type="PIRSF" id="PIRSF018427">
    <property type="entry name" value="Isopntndiph_ism"/>
    <property type="match status" value="1"/>
</dbReference>
<keyword evidence="11" id="KW-0752">Steroid biosynthesis</keyword>
<keyword evidence="12" id="KW-0443">Lipid metabolism</keyword>
<dbReference type="EC" id="5.3.3.2" evidence="6"/>
<reference evidence="16" key="1">
    <citation type="submission" date="2020-04" db="EMBL/GenBank/DDBJ databases">
        <authorList>
            <person name="Neveu A P."/>
        </authorList>
    </citation>
    <scope>NUCLEOTIDE SEQUENCE</scope>
    <source>
        <tissue evidence="16">Whole embryo</tissue>
    </source>
</reference>
<evidence type="ECO:0000256" key="8">
    <source>
        <dbReference type="ARBA" id="ARBA00022723"/>
    </source>
</evidence>
<keyword evidence="14 16" id="KW-0413">Isomerase</keyword>
<evidence type="ECO:0000256" key="10">
    <source>
        <dbReference type="ARBA" id="ARBA00022842"/>
    </source>
</evidence>
<dbReference type="Gene3D" id="3.90.79.10">
    <property type="entry name" value="Nucleoside Triphosphate Pyrophosphohydrolase"/>
    <property type="match status" value="1"/>
</dbReference>
<dbReference type="PROSITE" id="PS51462">
    <property type="entry name" value="NUDIX"/>
    <property type="match status" value="1"/>
</dbReference>
<evidence type="ECO:0000256" key="13">
    <source>
        <dbReference type="ARBA" id="ARBA00023229"/>
    </source>
</evidence>
<evidence type="ECO:0000313" key="16">
    <source>
        <dbReference type="EMBL" id="CAB3255253.1"/>
    </source>
</evidence>
<comment type="catalytic activity">
    <reaction evidence="1">
        <text>isopentenyl diphosphate = dimethylallyl diphosphate</text>
        <dbReference type="Rhea" id="RHEA:23284"/>
        <dbReference type="ChEBI" id="CHEBI:57623"/>
        <dbReference type="ChEBI" id="CHEBI:128769"/>
        <dbReference type="EC" id="5.3.3.2"/>
    </reaction>
</comment>
<keyword evidence="9" id="KW-1207">Sterol metabolism</keyword>
<dbReference type="InterPro" id="IPR015797">
    <property type="entry name" value="NUDIX_hydrolase-like_dom_sf"/>
</dbReference>
<keyword evidence="13" id="KW-0414">Isoprene biosynthesis</keyword>
<dbReference type="GO" id="GO:0009240">
    <property type="term" value="P:isopentenyl diphosphate biosynthetic process"/>
    <property type="evidence" value="ECO:0007669"/>
    <property type="project" value="TreeGrafter"/>
</dbReference>
<comment type="pathway">
    <text evidence="4">Isoprenoid biosynthesis; dimethylallyl diphosphate biosynthesis; dimethylallyl diphosphate from isopentenyl diphosphate: step 1/1.</text>
</comment>
<feature type="domain" description="Nudix hydrolase" evidence="15">
    <location>
        <begin position="69"/>
        <end position="219"/>
    </location>
</feature>
<dbReference type="AlphaFoldDB" id="A0A6F9DFM2"/>
<dbReference type="SUPFAM" id="SSF55811">
    <property type="entry name" value="Nudix"/>
    <property type="match status" value="1"/>
</dbReference>
<evidence type="ECO:0000256" key="5">
    <source>
        <dbReference type="ARBA" id="ARBA00007579"/>
    </source>
</evidence>
<evidence type="ECO:0000256" key="11">
    <source>
        <dbReference type="ARBA" id="ARBA00022955"/>
    </source>
</evidence>
<keyword evidence="9" id="KW-0152">Cholesterol biosynthesis</keyword>
<protein>
    <recommendedName>
        <fullName evidence="6">isopentenyl-diphosphate Delta-isomerase</fullName>
        <ecNumber evidence="6">5.3.3.2</ecNumber>
    </recommendedName>
</protein>
<dbReference type="Pfam" id="PF00293">
    <property type="entry name" value="NUDIX"/>
    <property type="match status" value="1"/>
</dbReference>
<dbReference type="FunFam" id="3.90.79.10:FF:000012">
    <property type="entry name" value="Isopentenyl-diphosphate Delta-isomerase 1"/>
    <property type="match status" value="1"/>
</dbReference>
<accession>A0A6F9DFM2</accession>
<sequence length="247" mass="28664">MPMARLDKLRIAQPIGFVKRFLNTKVDLGKYDPTQVGLMNENCIAVNENDHVTGQISKMECHLNENGPPLHRAFSLFLFNSNKELLMQKRASSKITFPGFYTNTCCSHPLFCEREMDDTDALGIKKAAQRRALYELGIPEEQLPISLMQYITRVHYKAPSGELWGEHEIDYVLFAQQDVKLNVNKNEVSEVQWVSLENLQDFMDKCMISGTPLTPWFQLITKTQLRNWWSNLHRLNDLCDHKNITRF</sequence>
<evidence type="ECO:0000256" key="2">
    <source>
        <dbReference type="ARBA" id="ARBA00001946"/>
    </source>
</evidence>
<dbReference type="GO" id="GO:0050992">
    <property type="term" value="P:dimethylallyl diphosphate biosynthetic process"/>
    <property type="evidence" value="ECO:0007669"/>
    <property type="project" value="UniProtKB-UniPathway"/>
</dbReference>
<keyword evidence="10" id="KW-0460">Magnesium</keyword>
<keyword evidence="8" id="KW-0479">Metal-binding</keyword>
<evidence type="ECO:0000256" key="14">
    <source>
        <dbReference type="ARBA" id="ARBA00023235"/>
    </source>
</evidence>
<organism evidence="16">
    <name type="scientific">Phallusia mammillata</name>
    <dbReference type="NCBI Taxonomy" id="59560"/>
    <lineage>
        <taxon>Eukaryota</taxon>
        <taxon>Metazoa</taxon>
        <taxon>Chordata</taxon>
        <taxon>Tunicata</taxon>
        <taxon>Ascidiacea</taxon>
        <taxon>Phlebobranchia</taxon>
        <taxon>Ascidiidae</taxon>
        <taxon>Phallusia</taxon>
    </lineage>
</organism>
<dbReference type="NCBIfam" id="TIGR02150">
    <property type="entry name" value="IPP_isom_1"/>
    <property type="match status" value="1"/>
</dbReference>
<proteinExistence type="evidence at transcript level"/>
<dbReference type="UniPathway" id="UPA00059">
    <property type="reaction ID" value="UER00104"/>
</dbReference>
<keyword evidence="7" id="KW-0444">Lipid biosynthesis</keyword>
<name>A0A6F9DFM2_9ASCI</name>
<dbReference type="InterPro" id="IPR011876">
    <property type="entry name" value="IsopentenylPP_isomerase_typ1"/>
</dbReference>
<evidence type="ECO:0000256" key="1">
    <source>
        <dbReference type="ARBA" id="ARBA00000374"/>
    </source>
</evidence>
<comment type="similarity">
    <text evidence="5">Belongs to the IPP isomerase type 1 family.</text>
</comment>
<evidence type="ECO:0000256" key="9">
    <source>
        <dbReference type="ARBA" id="ARBA00022778"/>
    </source>
</evidence>
<dbReference type="InterPro" id="IPR000086">
    <property type="entry name" value="NUDIX_hydrolase_dom"/>
</dbReference>
<comment type="cofactor">
    <cofactor evidence="2">
        <name>Mg(2+)</name>
        <dbReference type="ChEBI" id="CHEBI:18420"/>
    </cofactor>
</comment>
<evidence type="ECO:0000256" key="12">
    <source>
        <dbReference type="ARBA" id="ARBA00023098"/>
    </source>
</evidence>
<evidence type="ECO:0000256" key="3">
    <source>
        <dbReference type="ARBA" id="ARBA00003951"/>
    </source>
</evidence>
<dbReference type="PANTHER" id="PTHR10885">
    <property type="entry name" value="ISOPENTENYL-DIPHOSPHATE DELTA-ISOMERASE"/>
    <property type="match status" value="1"/>
</dbReference>
<dbReference type="GO" id="GO:0046872">
    <property type="term" value="F:metal ion binding"/>
    <property type="evidence" value="ECO:0007669"/>
    <property type="project" value="UniProtKB-KW"/>
</dbReference>
<evidence type="ECO:0000256" key="6">
    <source>
        <dbReference type="ARBA" id="ARBA00012057"/>
    </source>
</evidence>
<evidence type="ECO:0000256" key="7">
    <source>
        <dbReference type="ARBA" id="ARBA00022516"/>
    </source>
</evidence>
<evidence type="ECO:0000256" key="4">
    <source>
        <dbReference type="ARBA" id="ARBA00004826"/>
    </source>
</evidence>
<dbReference type="GO" id="GO:0005737">
    <property type="term" value="C:cytoplasm"/>
    <property type="evidence" value="ECO:0007669"/>
    <property type="project" value="TreeGrafter"/>
</dbReference>
<dbReference type="CDD" id="cd02885">
    <property type="entry name" value="NUDIX_IPP_Isomerase"/>
    <property type="match status" value="1"/>
</dbReference>
<dbReference type="PANTHER" id="PTHR10885:SF0">
    <property type="entry name" value="ISOPENTENYL-DIPHOSPHATE DELTA-ISOMERASE"/>
    <property type="match status" value="1"/>
</dbReference>
<comment type="function">
    <text evidence="3">Catalyzes the 1,3-allylic rearrangement of the homoallylic substrate isopentenyl (IPP) to its highly electrophilic allylic isomer, dimethylallyl diphosphate (DMAPP).</text>
</comment>
<evidence type="ECO:0000259" key="15">
    <source>
        <dbReference type="PROSITE" id="PS51462"/>
    </source>
</evidence>
<keyword evidence="9" id="KW-0153">Cholesterol metabolism</keyword>
<dbReference type="GO" id="GO:0004452">
    <property type="term" value="F:isopentenyl-diphosphate delta-isomerase activity"/>
    <property type="evidence" value="ECO:0007669"/>
    <property type="project" value="UniProtKB-EC"/>
</dbReference>